<reference evidence="2 3" key="1">
    <citation type="submission" date="2019-02" db="EMBL/GenBank/DDBJ databases">
        <title>Pedobacter sp. RP-3-21 sp. nov., isolated from Arctic soil.</title>
        <authorList>
            <person name="Dahal R.H."/>
        </authorList>
    </citation>
    <scope>NUCLEOTIDE SEQUENCE [LARGE SCALE GENOMIC DNA]</scope>
    <source>
        <strain evidence="2 3">RP-3-21</strain>
    </source>
</reference>
<accession>A0A4R0PZJ6</accession>
<gene>
    <name evidence="2" type="ORF">EZ456_08045</name>
</gene>
<evidence type="ECO:0000313" key="3">
    <source>
        <dbReference type="Proteomes" id="UP000293925"/>
    </source>
</evidence>
<dbReference type="InterPro" id="IPR025695">
    <property type="entry name" value="DoxX-like"/>
</dbReference>
<feature type="transmembrane region" description="Helical" evidence="1">
    <location>
        <begin position="56"/>
        <end position="73"/>
    </location>
</feature>
<feature type="transmembrane region" description="Helical" evidence="1">
    <location>
        <begin position="80"/>
        <end position="100"/>
    </location>
</feature>
<feature type="transmembrane region" description="Helical" evidence="1">
    <location>
        <begin position="112"/>
        <end position="129"/>
    </location>
</feature>
<keyword evidence="1" id="KW-0812">Transmembrane</keyword>
<dbReference type="AlphaFoldDB" id="A0A4R0PZJ6"/>
<keyword evidence="1" id="KW-0472">Membrane</keyword>
<keyword evidence="3" id="KW-1185">Reference proteome</keyword>
<name>A0A4R0PZJ6_9SPHI</name>
<dbReference type="OrthoDB" id="1365847at2"/>
<dbReference type="Pfam" id="PF13781">
    <property type="entry name" value="DoxX_3"/>
    <property type="match status" value="1"/>
</dbReference>
<evidence type="ECO:0008006" key="4">
    <source>
        <dbReference type="Google" id="ProtNLM"/>
    </source>
</evidence>
<organism evidence="2 3">
    <name type="scientific">Pedobacter psychrodurus</name>
    <dbReference type="NCBI Taxonomy" id="2530456"/>
    <lineage>
        <taxon>Bacteria</taxon>
        <taxon>Pseudomonadati</taxon>
        <taxon>Bacteroidota</taxon>
        <taxon>Sphingobacteriia</taxon>
        <taxon>Sphingobacteriales</taxon>
        <taxon>Sphingobacteriaceae</taxon>
        <taxon>Pedobacter</taxon>
    </lineage>
</organism>
<dbReference type="EMBL" id="SJSO01000005">
    <property type="protein sequence ID" value="TCD27888.1"/>
    <property type="molecule type" value="Genomic_DNA"/>
</dbReference>
<dbReference type="Proteomes" id="UP000293925">
    <property type="component" value="Unassembled WGS sequence"/>
</dbReference>
<dbReference type="RefSeq" id="WP_131529018.1">
    <property type="nucleotide sequence ID" value="NZ_SJSO01000005.1"/>
</dbReference>
<keyword evidence="1" id="KW-1133">Transmembrane helix</keyword>
<comment type="caution">
    <text evidence="2">The sequence shown here is derived from an EMBL/GenBank/DDBJ whole genome shotgun (WGS) entry which is preliminary data.</text>
</comment>
<sequence>MVNLTNRNNQLLPQRILTWFIALVWLANGLFCKVLGLVPRHEQIVARILNANHSHSFTVLIGISEIVMAIWILSNFKTKLNAIVQIVIVATMNVIEFMLAPDLLLWGKFNSLFAFIFILVVFINGFYLNKK</sequence>
<proteinExistence type="predicted"/>
<feature type="transmembrane region" description="Helical" evidence="1">
    <location>
        <begin position="16"/>
        <end position="36"/>
    </location>
</feature>
<evidence type="ECO:0000256" key="1">
    <source>
        <dbReference type="SAM" id="Phobius"/>
    </source>
</evidence>
<protein>
    <recommendedName>
        <fullName evidence="4">DoxX-like protein</fullName>
    </recommendedName>
</protein>
<evidence type="ECO:0000313" key="2">
    <source>
        <dbReference type="EMBL" id="TCD27888.1"/>
    </source>
</evidence>